<keyword evidence="1" id="KW-0812">Transmembrane</keyword>
<feature type="transmembrane region" description="Helical" evidence="1">
    <location>
        <begin position="177"/>
        <end position="198"/>
    </location>
</feature>
<evidence type="ECO:0008006" key="4">
    <source>
        <dbReference type="Google" id="ProtNLM"/>
    </source>
</evidence>
<dbReference type="AlphaFoldDB" id="A0AAW7M379"/>
<dbReference type="Proteomes" id="UP001172737">
    <property type="component" value="Unassembled WGS sequence"/>
</dbReference>
<feature type="transmembrane region" description="Helical" evidence="1">
    <location>
        <begin position="37"/>
        <end position="61"/>
    </location>
</feature>
<feature type="transmembrane region" description="Helical" evidence="1">
    <location>
        <begin position="231"/>
        <end position="249"/>
    </location>
</feature>
<organism evidence="2 3">
    <name type="scientific">Demequina lignilytica</name>
    <dbReference type="NCBI Taxonomy" id="3051663"/>
    <lineage>
        <taxon>Bacteria</taxon>
        <taxon>Bacillati</taxon>
        <taxon>Actinomycetota</taxon>
        <taxon>Actinomycetes</taxon>
        <taxon>Micrococcales</taxon>
        <taxon>Demequinaceae</taxon>
        <taxon>Demequina</taxon>
    </lineage>
</organism>
<sequence length="415" mass="42494">MRRVNGAIWSLADAGQASLATFATGILALRVLGEGELALYALVFAAGVVLMIVPQLAVFTLQRLHVNRLSDIYRPRYRNDLRQAAPLLGLAAVGAFVAGLPLRGGLSTGVFIVICGSAAAWTAVSTFQDHVRGALHASLHHGYAAVVSTVNLAVVLVGIVAAEVATSAGDVAPEVLAALPFSILALGNLASATTGMVLHRSVPRVPERAPSDWRESAVASAPALIAHGANYLRTLIIAGVLGSSAVVALEAARIASQPVLVLGAGMSAFFIPTAVRMLGSGQVRAAYRHVARQNLVVLACGLAFSAALVVVTPIIATLADRAIRVPLAVARGAAATVGAVAQPYNAVNLAAKRYGRAVTLTALSEGLGLVTVLALAVPIGVYAMPAGAALAGAMRVVGEMMARRRESRDGGATQR</sequence>
<dbReference type="RefSeq" id="WP_301118664.1">
    <property type="nucleotide sequence ID" value="NZ_JAUHPX010000004.1"/>
</dbReference>
<keyword evidence="1" id="KW-1133">Transmembrane helix</keyword>
<feature type="transmembrane region" description="Helical" evidence="1">
    <location>
        <begin position="106"/>
        <end position="124"/>
    </location>
</feature>
<evidence type="ECO:0000313" key="3">
    <source>
        <dbReference type="Proteomes" id="UP001172737"/>
    </source>
</evidence>
<feature type="transmembrane region" description="Helical" evidence="1">
    <location>
        <begin position="7"/>
        <end position="31"/>
    </location>
</feature>
<feature type="transmembrane region" description="Helical" evidence="1">
    <location>
        <begin position="255"/>
        <end position="275"/>
    </location>
</feature>
<feature type="transmembrane region" description="Helical" evidence="1">
    <location>
        <begin position="369"/>
        <end position="398"/>
    </location>
</feature>
<accession>A0AAW7M379</accession>
<protein>
    <recommendedName>
        <fullName evidence="4">Membrane protein involved in the export of O-antigen and teichoic acid</fullName>
    </recommendedName>
</protein>
<evidence type="ECO:0000256" key="1">
    <source>
        <dbReference type="SAM" id="Phobius"/>
    </source>
</evidence>
<feature type="transmembrane region" description="Helical" evidence="1">
    <location>
        <begin position="295"/>
        <end position="316"/>
    </location>
</feature>
<reference evidence="2" key="1">
    <citation type="submission" date="2023-06" db="EMBL/GenBank/DDBJ databases">
        <title>Sysu t00039.</title>
        <authorList>
            <person name="Gao L."/>
            <person name="Fang B.-Z."/>
            <person name="Li W.-J."/>
        </authorList>
    </citation>
    <scope>NUCLEOTIDE SEQUENCE</scope>
    <source>
        <strain evidence="2">SYSU T00039</strain>
    </source>
</reference>
<keyword evidence="1" id="KW-0472">Membrane</keyword>
<proteinExistence type="predicted"/>
<feature type="transmembrane region" description="Helical" evidence="1">
    <location>
        <begin position="81"/>
        <end position="100"/>
    </location>
</feature>
<comment type="caution">
    <text evidence="2">The sequence shown here is derived from an EMBL/GenBank/DDBJ whole genome shotgun (WGS) entry which is preliminary data.</text>
</comment>
<evidence type="ECO:0000313" key="2">
    <source>
        <dbReference type="EMBL" id="MDN4488229.1"/>
    </source>
</evidence>
<keyword evidence="3" id="KW-1185">Reference proteome</keyword>
<feature type="transmembrane region" description="Helical" evidence="1">
    <location>
        <begin position="144"/>
        <end position="165"/>
    </location>
</feature>
<gene>
    <name evidence="2" type="ORF">QQX10_08620</name>
</gene>
<dbReference type="EMBL" id="JAUHPX010000004">
    <property type="protein sequence ID" value="MDN4488229.1"/>
    <property type="molecule type" value="Genomic_DNA"/>
</dbReference>
<name>A0AAW7M379_9MICO</name>